<dbReference type="Proteomes" id="UP001374535">
    <property type="component" value="Chromosome 3"/>
</dbReference>
<evidence type="ECO:0000313" key="2">
    <source>
        <dbReference type="Proteomes" id="UP001374535"/>
    </source>
</evidence>
<reference evidence="1 2" key="1">
    <citation type="journal article" date="2023" name="Life. Sci Alliance">
        <title>Evolutionary insights into 3D genome organization and epigenetic landscape of Vigna mungo.</title>
        <authorList>
            <person name="Junaid A."/>
            <person name="Singh B."/>
            <person name="Bhatia S."/>
        </authorList>
    </citation>
    <scope>NUCLEOTIDE SEQUENCE [LARGE SCALE GENOMIC DNA]</scope>
    <source>
        <strain evidence="1">Urdbean</strain>
    </source>
</reference>
<keyword evidence="2" id="KW-1185">Reference proteome</keyword>
<accession>A0AAQ3NVW4</accession>
<name>A0AAQ3NVW4_VIGMU</name>
<dbReference type="AlphaFoldDB" id="A0AAQ3NVW4"/>
<gene>
    <name evidence="1" type="ORF">V8G54_009817</name>
</gene>
<proteinExistence type="predicted"/>
<organism evidence="1 2">
    <name type="scientific">Vigna mungo</name>
    <name type="common">Black gram</name>
    <name type="synonym">Phaseolus mungo</name>
    <dbReference type="NCBI Taxonomy" id="3915"/>
    <lineage>
        <taxon>Eukaryota</taxon>
        <taxon>Viridiplantae</taxon>
        <taxon>Streptophyta</taxon>
        <taxon>Embryophyta</taxon>
        <taxon>Tracheophyta</taxon>
        <taxon>Spermatophyta</taxon>
        <taxon>Magnoliopsida</taxon>
        <taxon>eudicotyledons</taxon>
        <taxon>Gunneridae</taxon>
        <taxon>Pentapetalae</taxon>
        <taxon>rosids</taxon>
        <taxon>fabids</taxon>
        <taxon>Fabales</taxon>
        <taxon>Fabaceae</taxon>
        <taxon>Papilionoideae</taxon>
        <taxon>50 kb inversion clade</taxon>
        <taxon>NPAAA clade</taxon>
        <taxon>indigoferoid/millettioid clade</taxon>
        <taxon>Phaseoleae</taxon>
        <taxon>Vigna</taxon>
    </lineage>
</organism>
<sequence>MTIKVSLASLKEKLVCQTSSILHAVRKISARDRDATRKVYQTRVILVLTRNLFIEVLRMKANGQHHGGAREVYVGQDVEFLTKLESLRGHGIGNESRDISGFGE</sequence>
<dbReference type="EMBL" id="CP144698">
    <property type="protein sequence ID" value="WVZ16835.1"/>
    <property type="molecule type" value="Genomic_DNA"/>
</dbReference>
<protein>
    <submittedName>
        <fullName evidence="1">Uncharacterized protein</fullName>
    </submittedName>
</protein>
<evidence type="ECO:0000313" key="1">
    <source>
        <dbReference type="EMBL" id="WVZ16835.1"/>
    </source>
</evidence>